<gene>
    <name evidence="1" type="ORF">TK0001_1817</name>
</gene>
<protein>
    <submittedName>
        <fullName evidence="1">Uncharacterized protein</fullName>
    </submittedName>
</protein>
<evidence type="ECO:0000313" key="2">
    <source>
        <dbReference type="Proteomes" id="UP000233769"/>
    </source>
</evidence>
<dbReference type="AlphaFoldDB" id="A0A2N9AM63"/>
<proteinExistence type="predicted"/>
<organism evidence="1 2">
    <name type="scientific">Methylorubrum extorquens</name>
    <name type="common">Methylobacterium dichloromethanicum</name>
    <name type="synonym">Methylobacterium extorquens</name>
    <dbReference type="NCBI Taxonomy" id="408"/>
    <lineage>
        <taxon>Bacteria</taxon>
        <taxon>Pseudomonadati</taxon>
        <taxon>Pseudomonadota</taxon>
        <taxon>Alphaproteobacteria</taxon>
        <taxon>Hyphomicrobiales</taxon>
        <taxon>Methylobacteriaceae</taxon>
        <taxon>Methylorubrum</taxon>
    </lineage>
</organism>
<reference evidence="2" key="1">
    <citation type="submission" date="2017-10" db="EMBL/GenBank/DDBJ databases">
        <authorList>
            <person name="Regsiter A."/>
            <person name="William W."/>
        </authorList>
    </citation>
    <scope>NUCLEOTIDE SEQUENCE [LARGE SCALE GENOMIC DNA]</scope>
</reference>
<accession>A0A2N9AM63</accession>
<evidence type="ECO:0000313" key="1">
    <source>
        <dbReference type="EMBL" id="SOR28419.1"/>
    </source>
</evidence>
<name>A0A2N9AM63_METEX</name>
<sequence>MMQQIHRTLTAILGLVVLGLQAKAAGRLPQGERGRETPR</sequence>
<dbReference type="Proteomes" id="UP000233769">
    <property type="component" value="Chromosome tk0001"/>
</dbReference>
<dbReference type="EMBL" id="LT962688">
    <property type="protein sequence ID" value="SOR28419.1"/>
    <property type="molecule type" value="Genomic_DNA"/>
</dbReference>